<name>A0A218VDS7_9PASE</name>
<dbReference type="AlphaFoldDB" id="A0A218VDS7"/>
<evidence type="ECO:0000313" key="2">
    <source>
        <dbReference type="Proteomes" id="UP000197619"/>
    </source>
</evidence>
<sequence>MWMVEMWESGRIQTCEQTAVIHKTFSKKLPKPQSTRFALELVAFPLGTPKWPFRTVHAHPGPLDLQYSSA</sequence>
<evidence type="ECO:0000313" key="1">
    <source>
        <dbReference type="EMBL" id="OWK64244.1"/>
    </source>
</evidence>
<reference evidence="1 2" key="1">
    <citation type="submission" date="2017-05" db="EMBL/GenBank/DDBJ databases">
        <title>Genome of assembly of the Bengalese finch, Lonchura striata domestica.</title>
        <authorList>
            <person name="Colquitt B.M."/>
            <person name="Brainard M.S."/>
        </authorList>
    </citation>
    <scope>NUCLEOTIDE SEQUENCE [LARGE SCALE GENOMIC DNA]</scope>
    <source>
        <strain evidence="1">White83orange57</strain>
    </source>
</reference>
<comment type="caution">
    <text evidence="1">The sequence shown here is derived from an EMBL/GenBank/DDBJ whole genome shotgun (WGS) entry which is preliminary data.</text>
</comment>
<organism evidence="1 2">
    <name type="scientific">Lonchura striata</name>
    <name type="common">white-rumped munia</name>
    <dbReference type="NCBI Taxonomy" id="40157"/>
    <lineage>
        <taxon>Eukaryota</taxon>
        <taxon>Metazoa</taxon>
        <taxon>Chordata</taxon>
        <taxon>Craniata</taxon>
        <taxon>Vertebrata</taxon>
        <taxon>Euteleostomi</taxon>
        <taxon>Archelosauria</taxon>
        <taxon>Archosauria</taxon>
        <taxon>Dinosauria</taxon>
        <taxon>Saurischia</taxon>
        <taxon>Theropoda</taxon>
        <taxon>Coelurosauria</taxon>
        <taxon>Aves</taxon>
        <taxon>Neognathae</taxon>
        <taxon>Neoaves</taxon>
        <taxon>Telluraves</taxon>
        <taxon>Australaves</taxon>
        <taxon>Passeriformes</taxon>
        <taxon>Passeroidea</taxon>
        <taxon>Estrildidae</taxon>
        <taxon>Estrildinae</taxon>
        <taxon>Lonchura</taxon>
    </lineage>
</organism>
<proteinExistence type="predicted"/>
<dbReference type="Proteomes" id="UP000197619">
    <property type="component" value="Unassembled WGS sequence"/>
</dbReference>
<protein>
    <submittedName>
        <fullName evidence="1">Uncharacterized protein</fullName>
    </submittedName>
</protein>
<keyword evidence="2" id="KW-1185">Reference proteome</keyword>
<accession>A0A218VDS7</accession>
<gene>
    <name evidence="1" type="ORF">RLOC_00008682</name>
</gene>
<dbReference type="EMBL" id="MUZQ01000004">
    <property type="protein sequence ID" value="OWK64244.1"/>
    <property type="molecule type" value="Genomic_DNA"/>
</dbReference>